<keyword evidence="1" id="KW-0472">Membrane</keyword>
<keyword evidence="1" id="KW-1133">Transmembrane helix</keyword>
<name>A0A7S3BST3_9EUKA</name>
<protein>
    <recommendedName>
        <fullName evidence="3">TLC domain-containing protein</fullName>
    </recommendedName>
</protein>
<accession>A0A7S3BST3</accession>
<dbReference type="AlphaFoldDB" id="A0A7S3BST3"/>
<feature type="transmembrane region" description="Helical" evidence="1">
    <location>
        <begin position="92"/>
        <end position="118"/>
    </location>
</feature>
<proteinExistence type="predicted"/>
<gene>
    <name evidence="2" type="ORF">HERI1096_LOCUS35268</name>
</gene>
<evidence type="ECO:0000313" key="2">
    <source>
        <dbReference type="EMBL" id="CAE0144308.1"/>
    </source>
</evidence>
<evidence type="ECO:0008006" key="3">
    <source>
        <dbReference type="Google" id="ProtNLM"/>
    </source>
</evidence>
<evidence type="ECO:0000256" key="1">
    <source>
        <dbReference type="SAM" id="Phobius"/>
    </source>
</evidence>
<reference evidence="2" key="1">
    <citation type="submission" date="2021-01" db="EMBL/GenBank/DDBJ databases">
        <authorList>
            <person name="Corre E."/>
            <person name="Pelletier E."/>
            <person name="Niang G."/>
            <person name="Scheremetjew M."/>
            <person name="Finn R."/>
            <person name="Kale V."/>
            <person name="Holt S."/>
            <person name="Cochrane G."/>
            <person name="Meng A."/>
            <person name="Brown T."/>
            <person name="Cohen L."/>
        </authorList>
    </citation>
    <scope>NUCLEOTIDE SEQUENCE</scope>
    <source>
        <strain evidence="2">CCMP281</strain>
    </source>
</reference>
<feature type="transmembrane region" description="Helical" evidence="1">
    <location>
        <begin position="47"/>
        <end position="72"/>
    </location>
</feature>
<sequence>MGVAELSSIPLTAYDQYERSCEIATSLPEEELDPQSKKRMRSVRDTLRTIAAVTFVLVRAIDFTRVTMVKFVPDAVAMLRSPATAAAFVLPLRFMLVSSVCFVCLQLYWFSMFVRISLAQSAREKKKREKRMKKEQADPKA</sequence>
<keyword evidence="1" id="KW-0812">Transmembrane</keyword>
<organism evidence="2">
    <name type="scientific">Haptolina ericina</name>
    <dbReference type="NCBI Taxonomy" id="156174"/>
    <lineage>
        <taxon>Eukaryota</taxon>
        <taxon>Haptista</taxon>
        <taxon>Haptophyta</taxon>
        <taxon>Prymnesiophyceae</taxon>
        <taxon>Prymnesiales</taxon>
        <taxon>Prymnesiaceae</taxon>
        <taxon>Haptolina</taxon>
    </lineage>
</organism>
<dbReference type="EMBL" id="HBHX01063743">
    <property type="protein sequence ID" value="CAE0144308.1"/>
    <property type="molecule type" value="Transcribed_RNA"/>
</dbReference>